<keyword evidence="2" id="KW-1185">Reference proteome</keyword>
<reference evidence="1 2" key="1">
    <citation type="journal article" date="2006" name="Int. J. Syst. Evol. Microbiol.">
        <title>Myroides pelagicus sp. nov., isolated from seawater in Thailand.</title>
        <authorList>
            <person name="Yoon J."/>
            <person name="Maneerat S."/>
            <person name="Kawai F."/>
            <person name="Yokota A."/>
        </authorList>
    </citation>
    <scope>NUCLEOTIDE SEQUENCE [LARGE SCALE GENOMIC DNA]</scope>
    <source>
        <strain evidence="1 2">SM1T</strain>
    </source>
</reference>
<dbReference type="AlphaFoldDB" id="A0A7K1GHA8"/>
<dbReference type="CDD" id="cd08054">
    <property type="entry name" value="gp6"/>
    <property type="match status" value="1"/>
</dbReference>
<accession>A0A7K1GHA8</accession>
<dbReference type="Gene3D" id="1.10.3230.30">
    <property type="entry name" value="Phage gp6-like head-tail connector protein"/>
    <property type="match status" value="1"/>
</dbReference>
<dbReference type="InterPro" id="IPR021146">
    <property type="entry name" value="Phage_gp6-like_head-tail"/>
</dbReference>
<protein>
    <recommendedName>
        <fullName evidence="3">Phage gp6-like head-tail connector protein</fullName>
    </recommendedName>
</protein>
<dbReference type="Proteomes" id="UP000488936">
    <property type="component" value="Unassembled WGS sequence"/>
</dbReference>
<dbReference type="OrthoDB" id="8452228at2"/>
<organism evidence="1 2">
    <name type="scientific">Myroides pelagicus</name>
    <dbReference type="NCBI Taxonomy" id="270914"/>
    <lineage>
        <taxon>Bacteria</taxon>
        <taxon>Pseudomonadati</taxon>
        <taxon>Bacteroidota</taxon>
        <taxon>Flavobacteriia</taxon>
        <taxon>Flavobacteriales</taxon>
        <taxon>Flavobacteriaceae</taxon>
        <taxon>Myroides</taxon>
    </lineage>
</organism>
<name>A0A7K1GHA8_9FLAO</name>
<sequence length="182" mass="20593">MVVNTDVVAVNAVELVSLKLAKKHLRLDVDYNEEDELVEVAIASAISQVQMYTERIINKSHVFLFVNNPESFVVERFSLNDSVEEVEIVEEGVDSITLPISSYSQVKRGPEHYEIVFRDVELRPGQSIKVVLSVGYDSEDLPGPIKSAILLMIGDSFEKREDRSQGNNTAVNNLLRPYRKWL</sequence>
<evidence type="ECO:0008006" key="3">
    <source>
        <dbReference type="Google" id="ProtNLM"/>
    </source>
</evidence>
<evidence type="ECO:0000313" key="2">
    <source>
        <dbReference type="Proteomes" id="UP000488936"/>
    </source>
</evidence>
<proteinExistence type="predicted"/>
<dbReference type="Pfam" id="PF05135">
    <property type="entry name" value="Phage_connect_1"/>
    <property type="match status" value="1"/>
</dbReference>
<comment type="caution">
    <text evidence="1">The sequence shown here is derived from an EMBL/GenBank/DDBJ whole genome shotgun (WGS) entry which is preliminary data.</text>
</comment>
<dbReference type="EMBL" id="WMJY01000001">
    <property type="protein sequence ID" value="MTH28407.1"/>
    <property type="molecule type" value="Genomic_DNA"/>
</dbReference>
<evidence type="ECO:0000313" key="1">
    <source>
        <dbReference type="EMBL" id="MTH28407.1"/>
    </source>
</evidence>
<gene>
    <name evidence="1" type="ORF">GJV77_00505</name>
</gene>